<evidence type="ECO:0000256" key="10">
    <source>
        <dbReference type="ARBA" id="ARBA00023180"/>
    </source>
</evidence>
<dbReference type="GO" id="GO:0005789">
    <property type="term" value="C:endoplasmic reticulum membrane"/>
    <property type="evidence" value="ECO:0007669"/>
    <property type="project" value="UniProtKB-SubCell"/>
</dbReference>
<feature type="transmembrane region" description="Helical" evidence="14">
    <location>
        <begin position="609"/>
        <end position="629"/>
    </location>
</feature>
<dbReference type="GO" id="GO:0051377">
    <property type="term" value="F:mannose-ethanolamine phosphotransferase activity"/>
    <property type="evidence" value="ECO:0007669"/>
    <property type="project" value="InterPro"/>
</dbReference>
<dbReference type="AlphaFoldDB" id="A0A2J6QQ82"/>
<feature type="transmembrane region" description="Helical" evidence="14">
    <location>
        <begin position="995"/>
        <end position="1018"/>
    </location>
</feature>
<evidence type="ECO:0000256" key="4">
    <source>
        <dbReference type="ARBA" id="ARBA00022502"/>
    </source>
</evidence>
<feature type="transmembrane region" description="Helical" evidence="14">
    <location>
        <begin position="943"/>
        <end position="965"/>
    </location>
</feature>
<keyword evidence="8 14" id="KW-1133">Transmembrane helix</keyword>
<feature type="transmembrane region" description="Helical" evidence="14">
    <location>
        <begin position="728"/>
        <end position="747"/>
    </location>
</feature>
<evidence type="ECO:0000256" key="14">
    <source>
        <dbReference type="SAM" id="Phobius"/>
    </source>
</evidence>
<evidence type="ECO:0000256" key="1">
    <source>
        <dbReference type="ARBA" id="ARBA00004477"/>
    </source>
</evidence>
<gene>
    <name evidence="15" type="ORF">NA56DRAFT_560024</name>
</gene>
<name>A0A2J6QQ82_9HELO</name>
<dbReference type="UniPathway" id="UPA00196"/>
<dbReference type="InterPro" id="IPR002591">
    <property type="entry name" value="Phosphodiest/P_Trfase"/>
</dbReference>
<evidence type="ECO:0000256" key="7">
    <source>
        <dbReference type="ARBA" id="ARBA00022824"/>
    </source>
</evidence>
<dbReference type="CDD" id="cd16023">
    <property type="entry name" value="GPI_EPT_3"/>
    <property type="match status" value="1"/>
</dbReference>
<evidence type="ECO:0000313" key="16">
    <source>
        <dbReference type="Proteomes" id="UP000235672"/>
    </source>
</evidence>
<dbReference type="InterPro" id="IPR039524">
    <property type="entry name" value="PIGO/GPI13"/>
</dbReference>
<comment type="subcellular location">
    <subcellularLocation>
        <location evidence="1">Endoplasmic reticulum membrane</location>
        <topology evidence="1">Multi-pass membrane protein</topology>
    </subcellularLocation>
</comment>
<dbReference type="OrthoDB" id="272139at2759"/>
<dbReference type="PANTHER" id="PTHR23071">
    <property type="entry name" value="PHOSPHATIDYLINOSITOL GLYCAN"/>
    <property type="match status" value="1"/>
</dbReference>
<keyword evidence="4" id="KW-0337">GPI-anchor biosynthesis</keyword>
<feature type="region of interest" description="Disordered" evidence="13">
    <location>
        <begin position="38"/>
        <end position="80"/>
    </location>
</feature>
<evidence type="ECO:0000256" key="9">
    <source>
        <dbReference type="ARBA" id="ARBA00023136"/>
    </source>
</evidence>
<feature type="transmembrane region" description="Helical" evidence="14">
    <location>
        <begin position="768"/>
        <end position="787"/>
    </location>
</feature>
<feature type="transmembrane region" description="Helical" evidence="14">
    <location>
        <begin position="1030"/>
        <end position="1052"/>
    </location>
</feature>
<feature type="transmembrane region" description="Helical" evidence="14">
    <location>
        <begin position="667"/>
        <end position="687"/>
    </location>
</feature>
<reference evidence="15 16" key="1">
    <citation type="submission" date="2016-05" db="EMBL/GenBank/DDBJ databases">
        <title>A degradative enzymes factory behind the ericoid mycorrhizal symbiosis.</title>
        <authorList>
            <consortium name="DOE Joint Genome Institute"/>
            <person name="Martino E."/>
            <person name="Morin E."/>
            <person name="Grelet G."/>
            <person name="Kuo A."/>
            <person name="Kohler A."/>
            <person name="Daghino S."/>
            <person name="Barry K."/>
            <person name="Choi C."/>
            <person name="Cichocki N."/>
            <person name="Clum A."/>
            <person name="Copeland A."/>
            <person name="Hainaut M."/>
            <person name="Haridas S."/>
            <person name="Labutti K."/>
            <person name="Lindquist E."/>
            <person name="Lipzen A."/>
            <person name="Khouja H.-R."/>
            <person name="Murat C."/>
            <person name="Ohm R."/>
            <person name="Olson A."/>
            <person name="Spatafora J."/>
            <person name="Veneault-Fourrey C."/>
            <person name="Henrissat B."/>
            <person name="Grigoriev I."/>
            <person name="Martin F."/>
            <person name="Perotto S."/>
        </authorList>
    </citation>
    <scope>NUCLEOTIDE SEQUENCE [LARGE SCALE GENOMIC DNA]</scope>
    <source>
        <strain evidence="15 16">UAMH 7357</strain>
    </source>
</reference>
<keyword evidence="10" id="KW-0325">Glycoprotein</keyword>
<evidence type="ECO:0000256" key="13">
    <source>
        <dbReference type="SAM" id="MobiDB-lite"/>
    </source>
</evidence>
<feature type="transmembrane region" description="Helical" evidence="14">
    <location>
        <begin position="904"/>
        <end position="931"/>
    </location>
</feature>
<dbReference type="EMBL" id="KZ613464">
    <property type="protein sequence ID" value="PMD28421.1"/>
    <property type="molecule type" value="Genomic_DNA"/>
</dbReference>
<feature type="transmembrane region" description="Helical" evidence="14">
    <location>
        <begin position="1072"/>
        <end position="1092"/>
    </location>
</feature>
<comment type="similarity">
    <text evidence="3">Belongs to the PIGG/PIGN/PIGO family. PIGO subfamily.</text>
</comment>
<evidence type="ECO:0000256" key="3">
    <source>
        <dbReference type="ARBA" id="ARBA00008695"/>
    </source>
</evidence>
<feature type="compositionally biased region" description="Basic and acidic residues" evidence="13">
    <location>
        <begin position="39"/>
        <end position="52"/>
    </location>
</feature>
<dbReference type="InterPro" id="IPR037675">
    <property type="entry name" value="PIG-O_N"/>
</dbReference>
<dbReference type="SUPFAM" id="SSF53649">
    <property type="entry name" value="Alkaline phosphatase-like"/>
    <property type="match status" value="1"/>
</dbReference>
<dbReference type="Gene3D" id="3.40.720.10">
    <property type="entry name" value="Alkaline Phosphatase, subunit A"/>
    <property type="match status" value="1"/>
</dbReference>
<keyword evidence="7" id="KW-0256">Endoplasmic reticulum</keyword>
<feature type="transmembrane region" description="Helical" evidence="14">
    <location>
        <begin position="542"/>
        <end position="565"/>
    </location>
</feature>
<sequence>MADPPPRAPESKKVYEPVIPKAAPGNYNSIAAQYARAKAAKEKEEREREERNVGGILTGFGLGGGDGKGRGGNGKGDGKGTFERLNEVKELRFKGEWGWVVGFWVWLLCIHAAGLYFFTKGFLLTRLVLEEKSSCTEPPISLSTQYQGAGTPEAGCWHPKTFEKAVVIIIDALRYDFTVPFKNSTDTPSQAFHNALPFLYETAEKQPGNAFLLPFIADPPTTTLQRLKGLTTGTLPTFIDAGSNFAGTAIEEDNLLMQMKDAGRRLVHLGDDTWTALFPGYFEEEISRAYDSFNVWDLHTVDNGVVEHIMPLLSPARRGEWDVMFAHFLGVDHAGHRYGPNHPAMTAKLEQMDAVLTEVVDALDDQTLLVVMGDHGMDGKGDHGGESDDEVQAALWMYSKKDVFGRTKLDYRIPPATAKERPVNQIDLVPTLALLLGLPIPFNNLGRPIEEAFAGVKGNTWENLGAVARMTAAGIKRYQAAYYVARGVDESTVDGSPKALWETAVTTLAGTGKQQNWQDGYATFLAFQEETLRICRSLWARFDVPCMILGISILAGGVLALMMYASGNSDDGDAIDDPELDRAELQLELDNFAKGNASALEDETTTRTLFRGALMGSFLGALLCPTIWVMNRSENVLDFGLAVGAISSLVGVLYQDMRRRMSFGNPLPTTIWGWLAVIFTVSQSIGFASNSYTIWEDSILLFFLGTFGVASAFSSLRLENAADRALGIYHSVAFIALGWLASFSKLCREEQMPYCRSTYYASATSSTSAPWQLLIPFVVAAVLPAIIKSFYTGSRSYEGLAPAWISWAFRFGLVLSAVFWTLDAADDGEWFPNLPSTLLKNIRVPIAQTGFALALVAGSIAFGYAPPCISISTTAAPTPGSQITNSSGALVTILGYANAHGSRYLLLVINILLCVLMVQKPMGAGAISIMAWQILTLLEILDLLSLASSPIGPIILGLLGSFHFFKTGHQATLASIQWESAFIPLHTIRYPWSPILVALNSFGAQMLAASAVPLLVLWKQKPRRKGLLRSVVTALSWHVAYYAVVSLATTMWAGHLRRHLMLYRIFSPKFMMAALVLVVVDFIGIAVALVGLRFNSLSVGEVFGWG</sequence>
<dbReference type="Pfam" id="PF01663">
    <property type="entry name" value="Phosphodiest"/>
    <property type="match status" value="1"/>
</dbReference>
<evidence type="ECO:0000256" key="11">
    <source>
        <dbReference type="ARBA" id="ARBA00079084"/>
    </source>
</evidence>
<feature type="compositionally biased region" description="Gly residues" evidence="13">
    <location>
        <begin position="56"/>
        <end position="75"/>
    </location>
</feature>
<dbReference type="GO" id="GO:0006506">
    <property type="term" value="P:GPI anchor biosynthetic process"/>
    <property type="evidence" value="ECO:0007669"/>
    <property type="project" value="UniProtKB-UniPathway"/>
</dbReference>
<comment type="pathway">
    <text evidence="2">Glycolipid biosynthesis; glycosylphosphatidylinositol-anchor biosynthesis.</text>
</comment>
<organism evidence="15 16">
    <name type="scientific">Hyaloscypha hepaticicola</name>
    <dbReference type="NCBI Taxonomy" id="2082293"/>
    <lineage>
        <taxon>Eukaryota</taxon>
        <taxon>Fungi</taxon>
        <taxon>Dikarya</taxon>
        <taxon>Ascomycota</taxon>
        <taxon>Pezizomycotina</taxon>
        <taxon>Leotiomycetes</taxon>
        <taxon>Helotiales</taxon>
        <taxon>Hyaloscyphaceae</taxon>
        <taxon>Hyaloscypha</taxon>
    </lineage>
</organism>
<dbReference type="PANTHER" id="PTHR23071:SF1">
    <property type="entry name" value="GPI ETHANOLAMINE PHOSPHATE TRANSFERASE 3"/>
    <property type="match status" value="1"/>
</dbReference>
<protein>
    <recommendedName>
        <fullName evidence="12">GPI ethanolamine phosphate transferase 3, catalytic subunit</fullName>
    </recommendedName>
    <alternativeName>
        <fullName evidence="11">Phosphatidylinositol-glycan biosynthesis class O protein</fullName>
    </alternativeName>
</protein>
<accession>A0A2J6QQ82</accession>
<keyword evidence="9 14" id="KW-0472">Membrane</keyword>
<evidence type="ECO:0000256" key="12">
    <source>
        <dbReference type="ARBA" id="ARBA00093602"/>
    </source>
</evidence>
<keyword evidence="6 14" id="KW-0812">Transmembrane</keyword>
<evidence type="ECO:0000256" key="5">
    <source>
        <dbReference type="ARBA" id="ARBA00022679"/>
    </source>
</evidence>
<feature type="transmembrane region" description="Helical" evidence="14">
    <location>
        <begin position="846"/>
        <end position="865"/>
    </location>
</feature>
<dbReference type="InterPro" id="IPR017850">
    <property type="entry name" value="Alkaline_phosphatase_core_sf"/>
</dbReference>
<keyword evidence="5" id="KW-0808">Transferase</keyword>
<proteinExistence type="inferred from homology"/>
<dbReference type="FunFam" id="3.40.720.10:FF:000041">
    <property type="entry name" value="GPI ethanolamine phosphate transferase 3"/>
    <property type="match status" value="1"/>
</dbReference>
<feature type="transmembrane region" description="Helical" evidence="14">
    <location>
        <begin position="807"/>
        <end position="825"/>
    </location>
</feature>
<dbReference type="Proteomes" id="UP000235672">
    <property type="component" value="Unassembled WGS sequence"/>
</dbReference>
<evidence type="ECO:0000256" key="2">
    <source>
        <dbReference type="ARBA" id="ARBA00004687"/>
    </source>
</evidence>
<keyword evidence="16" id="KW-1185">Reference proteome</keyword>
<evidence type="ECO:0000256" key="6">
    <source>
        <dbReference type="ARBA" id="ARBA00022692"/>
    </source>
</evidence>
<evidence type="ECO:0000313" key="15">
    <source>
        <dbReference type="EMBL" id="PMD28421.1"/>
    </source>
</evidence>
<dbReference type="STRING" id="1745343.A0A2J6QQ82"/>
<feature type="transmembrane region" description="Helical" evidence="14">
    <location>
        <begin position="97"/>
        <end position="118"/>
    </location>
</feature>
<feature type="transmembrane region" description="Helical" evidence="14">
    <location>
        <begin position="636"/>
        <end position="655"/>
    </location>
</feature>
<evidence type="ECO:0000256" key="8">
    <source>
        <dbReference type="ARBA" id="ARBA00022989"/>
    </source>
</evidence>
<feature type="transmembrane region" description="Helical" evidence="14">
    <location>
        <begin position="699"/>
        <end position="716"/>
    </location>
</feature>